<proteinExistence type="inferred from homology"/>
<accession>A0A9X3IKS2</accession>
<keyword evidence="5 12" id="KW-0067">ATP-binding</keyword>
<protein>
    <submittedName>
        <fullName evidence="12">ABC transporter ATP-binding protein</fullName>
    </submittedName>
</protein>
<evidence type="ECO:0000256" key="3">
    <source>
        <dbReference type="ARBA" id="ARBA00022692"/>
    </source>
</evidence>
<evidence type="ECO:0000256" key="5">
    <source>
        <dbReference type="ARBA" id="ARBA00022840"/>
    </source>
</evidence>
<dbReference type="AlphaFoldDB" id="A0A9X3IKS2"/>
<feature type="transmembrane region" description="Helical" evidence="9">
    <location>
        <begin position="170"/>
        <end position="192"/>
    </location>
</feature>
<dbReference type="Gene3D" id="3.40.50.300">
    <property type="entry name" value="P-loop containing nucleotide triphosphate hydrolases"/>
    <property type="match status" value="1"/>
</dbReference>
<keyword evidence="3 9" id="KW-0812">Transmembrane</keyword>
<evidence type="ECO:0000256" key="6">
    <source>
        <dbReference type="ARBA" id="ARBA00022989"/>
    </source>
</evidence>
<evidence type="ECO:0000259" key="10">
    <source>
        <dbReference type="PROSITE" id="PS50893"/>
    </source>
</evidence>
<comment type="subcellular location">
    <subcellularLocation>
        <location evidence="1">Cell membrane</location>
        <topology evidence="1">Multi-pass membrane protein</topology>
    </subcellularLocation>
</comment>
<dbReference type="SUPFAM" id="SSF52540">
    <property type="entry name" value="P-loop containing nucleoside triphosphate hydrolases"/>
    <property type="match status" value="1"/>
</dbReference>
<keyword evidence="7 9" id="KW-0472">Membrane</keyword>
<dbReference type="PROSITE" id="PS00211">
    <property type="entry name" value="ABC_TRANSPORTER_1"/>
    <property type="match status" value="1"/>
</dbReference>
<comment type="similarity">
    <text evidence="2">Belongs to the ABC transporter superfamily.</text>
</comment>
<feature type="domain" description="ABC transmembrane type-1" evidence="11">
    <location>
        <begin position="60"/>
        <end position="342"/>
    </location>
</feature>
<dbReference type="PANTHER" id="PTHR43394:SF1">
    <property type="entry name" value="ATP-BINDING CASSETTE SUB-FAMILY B MEMBER 10, MITOCHONDRIAL"/>
    <property type="match status" value="1"/>
</dbReference>
<reference evidence="12" key="1">
    <citation type="submission" date="2022-11" db="EMBL/GenBank/DDBJ databases">
        <title>Biodiversity and phylogenetic relationships of bacteria.</title>
        <authorList>
            <person name="Machado R.A.R."/>
            <person name="Bhat A."/>
            <person name="Loulou A."/>
            <person name="Kallel S."/>
        </authorList>
    </citation>
    <scope>NUCLEOTIDE SEQUENCE</scope>
    <source>
        <strain evidence="12">K-TC2</strain>
    </source>
</reference>
<dbReference type="RefSeq" id="WP_266338735.1">
    <property type="nucleotide sequence ID" value="NZ_JAPKNK010000004.1"/>
</dbReference>
<dbReference type="InterPro" id="IPR011527">
    <property type="entry name" value="ABC1_TM_dom"/>
</dbReference>
<evidence type="ECO:0000256" key="8">
    <source>
        <dbReference type="ARBA" id="ARBA00024725"/>
    </source>
</evidence>
<sequence>MTEPEAKVLPKSPQPSDEGKLNLRRWGDFYRALINNDEGTIGVVVRILRANFRDHRKGYLISFGFLFVVAAMTSLSAWIMRDVVNQIFVAQDVRMLWVLSIGVMVIFIVKGFATYGQIVVQSRIGNRIVAENQKRFYDRCLTFGLDFFTDRASSELIMSISRGSNAIRSILDTIVLSLGRDLVTLIGLIFVMVYQAPLMSLIALVFAPIAIMFVTRLVKRIRNISKSEFTSSTQIVAIIQETVHGAKMVKAFGLANHMRDRLGEAVSQVEQRANKVSQLQARTSPLMESLGGISIGLVILYAGWATISAGKTPGEFMSFITALLLAYEPAKRLARMNVGIAESLIAVRALFDILDHPASVTEADDKPALQLTRGKIELDNVGFGYRKKDRVLHGVSLSVDHGERLALVGPSGGGKSTILSLIQRFYDVQEGAVRVDGQDIRTVSVASLRHQIAFVSQDVFLFSGTVADNIRVGRLGATDAEVEQAARDAFAYDFIQGLPQGFQSNVGENGVQLSGGQRQRIAIARAILKNAPILLLDEATSALDSESERMIQIALDKLVEGRTTIVIAHRLATILNADKIAVIERGRVVEVGTHPELVGMSGVYEKLYRYQFDEGKIERAIA</sequence>
<dbReference type="SUPFAM" id="SSF90123">
    <property type="entry name" value="ABC transporter transmembrane region"/>
    <property type="match status" value="1"/>
</dbReference>
<keyword evidence="13" id="KW-1185">Reference proteome</keyword>
<feature type="transmembrane region" description="Helical" evidence="9">
    <location>
        <begin position="198"/>
        <end position="218"/>
    </location>
</feature>
<comment type="caution">
    <text evidence="12">The sequence shown here is derived from an EMBL/GenBank/DDBJ whole genome shotgun (WGS) entry which is preliminary data.</text>
</comment>
<feature type="transmembrane region" description="Helical" evidence="9">
    <location>
        <begin position="95"/>
        <end position="113"/>
    </location>
</feature>
<dbReference type="GO" id="GO:0005886">
    <property type="term" value="C:plasma membrane"/>
    <property type="evidence" value="ECO:0007669"/>
    <property type="project" value="UniProtKB-SubCell"/>
</dbReference>
<evidence type="ECO:0000256" key="7">
    <source>
        <dbReference type="ARBA" id="ARBA00023136"/>
    </source>
</evidence>
<evidence type="ECO:0000256" key="9">
    <source>
        <dbReference type="SAM" id="Phobius"/>
    </source>
</evidence>
<dbReference type="Proteomes" id="UP001144805">
    <property type="component" value="Unassembled WGS sequence"/>
</dbReference>
<keyword evidence="6 9" id="KW-1133">Transmembrane helix</keyword>
<dbReference type="FunFam" id="3.40.50.300:FF:000218">
    <property type="entry name" value="Multidrug ABC transporter ATP-binding protein"/>
    <property type="match status" value="1"/>
</dbReference>
<evidence type="ECO:0000256" key="4">
    <source>
        <dbReference type="ARBA" id="ARBA00022741"/>
    </source>
</evidence>
<evidence type="ECO:0000256" key="1">
    <source>
        <dbReference type="ARBA" id="ARBA00004651"/>
    </source>
</evidence>
<dbReference type="GO" id="GO:0015421">
    <property type="term" value="F:ABC-type oligopeptide transporter activity"/>
    <property type="evidence" value="ECO:0007669"/>
    <property type="project" value="TreeGrafter"/>
</dbReference>
<dbReference type="CDD" id="cd18552">
    <property type="entry name" value="ABC_6TM_MsbA_like"/>
    <property type="match status" value="1"/>
</dbReference>
<dbReference type="PROSITE" id="PS50893">
    <property type="entry name" value="ABC_TRANSPORTER_2"/>
    <property type="match status" value="1"/>
</dbReference>
<feature type="transmembrane region" description="Helical" evidence="9">
    <location>
        <begin position="59"/>
        <end position="80"/>
    </location>
</feature>
<evidence type="ECO:0000313" key="12">
    <source>
        <dbReference type="EMBL" id="MCX5569763.1"/>
    </source>
</evidence>
<evidence type="ECO:0000313" key="13">
    <source>
        <dbReference type="Proteomes" id="UP001144805"/>
    </source>
</evidence>
<dbReference type="InterPro" id="IPR003439">
    <property type="entry name" value="ABC_transporter-like_ATP-bd"/>
</dbReference>
<organism evidence="12 13">
    <name type="scientific">Kaistia nematophila</name>
    <dbReference type="NCBI Taxonomy" id="2994654"/>
    <lineage>
        <taxon>Bacteria</taxon>
        <taxon>Pseudomonadati</taxon>
        <taxon>Pseudomonadota</taxon>
        <taxon>Alphaproteobacteria</taxon>
        <taxon>Hyphomicrobiales</taxon>
        <taxon>Kaistiaceae</taxon>
        <taxon>Kaistia</taxon>
    </lineage>
</organism>
<feature type="transmembrane region" description="Helical" evidence="9">
    <location>
        <begin position="289"/>
        <end position="307"/>
    </location>
</feature>
<dbReference type="PROSITE" id="PS50929">
    <property type="entry name" value="ABC_TM1F"/>
    <property type="match status" value="1"/>
</dbReference>
<dbReference type="PANTHER" id="PTHR43394">
    <property type="entry name" value="ATP-DEPENDENT PERMEASE MDL1, MITOCHONDRIAL"/>
    <property type="match status" value="1"/>
</dbReference>
<dbReference type="InterPro" id="IPR036640">
    <property type="entry name" value="ABC1_TM_sf"/>
</dbReference>
<dbReference type="InterPro" id="IPR027417">
    <property type="entry name" value="P-loop_NTPase"/>
</dbReference>
<dbReference type="InterPro" id="IPR003593">
    <property type="entry name" value="AAA+_ATPase"/>
</dbReference>
<dbReference type="GO" id="GO:0016887">
    <property type="term" value="F:ATP hydrolysis activity"/>
    <property type="evidence" value="ECO:0007669"/>
    <property type="project" value="InterPro"/>
</dbReference>
<keyword evidence="4" id="KW-0547">Nucleotide-binding</keyword>
<evidence type="ECO:0000259" key="11">
    <source>
        <dbReference type="PROSITE" id="PS50929"/>
    </source>
</evidence>
<dbReference type="SMART" id="SM00382">
    <property type="entry name" value="AAA"/>
    <property type="match status" value="1"/>
</dbReference>
<name>A0A9X3IKS2_9HYPH</name>
<feature type="domain" description="ABC transporter" evidence="10">
    <location>
        <begin position="376"/>
        <end position="610"/>
    </location>
</feature>
<dbReference type="InterPro" id="IPR039421">
    <property type="entry name" value="Type_1_exporter"/>
</dbReference>
<dbReference type="GO" id="GO:0005524">
    <property type="term" value="F:ATP binding"/>
    <property type="evidence" value="ECO:0007669"/>
    <property type="project" value="UniProtKB-KW"/>
</dbReference>
<gene>
    <name evidence="12" type="ORF">OSH07_11220</name>
</gene>
<dbReference type="InterPro" id="IPR017871">
    <property type="entry name" value="ABC_transporter-like_CS"/>
</dbReference>
<dbReference type="Pfam" id="PF00005">
    <property type="entry name" value="ABC_tran"/>
    <property type="match status" value="1"/>
</dbReference>
<dbReference type="Pfam" id="PF00664">
    <property type="entry name" value="ABC_membrane"/>
    <property type="match status" value="1"/>
</dbReference>
<evidence type="ECO:0000256" key="2">
    <source>
        <dbReference type="ARBA" id="ARBA00005417"/>
    </source>
</evidence>
<dbReference type="EMBL" id="JAPKNK010000004">
    <property type="protein sequence ID" value="MCX5569763.1"/>
    <property type="molecule type" value="Genomic_DNA"/>
</dbReference>
<dbReference type="Gene3D" id="1.20.1560.10">
    <property type="entry name" value="ABC transporter type 1, transmembrane domain"/>
    <property type="match status" value="1"/>
</dbReference>
<comment type="function">
    <text evidence="8">Part of an ABC transporter complex. Transmembrane domains (TMD) form a pore in the inner membrane and the ATP-binding domain (NBD) is responsible for energy generation.</text>
</comment>